<proteinExistence type="predicted"/>
<gene>
    <name evidence="2" type="ORF">H920_19894</name>
</gene>
<keyword evidence="3" id="KW-1185">Reference proteome</keyword>
<evidence type="ECO:0000313" key="3">
    <source>
        <dbReference type="Proteomes" id="UP000028990"/>
    </source>
</evidence>
<feature type="compositionally biased region" description="Basic and acidic residues" evidence="1">
    <location>
        <begin position="31"/>
        <end position="48"/>
    </location>
</feature>
<evidence type="ECO:0000313" key="2">
    <source>
        <dbReference type="EMBL" id="KFO18683.1"/>
    </source>
</evidence>
<accession>A0A091CMK6</accession>
<evidence type="ECO:0000256" key="1">
    <source>
        <dbReference type="SAM" id="MobiDB-lite"/>
    </source>
</evidence>
<protein>
    <submittedName>
        <fullName evidence="2">Uncharacterized protein</fullName>
    </submittedName>
</protein>
<dbReference type="Proteomes" id="UP000028990">
    <property type="component" value="Unassembled WGS sequence"/>
</dbReference>
<sequence>MRNQFSGNSAAKPATFGREAGSLSAQALRVSRLENRRSPRGGDVRRMRPELKALALSAEKIDALENDNA</sequence>
<dbReference type="EMBL" id="KN125342">
    <property type="protein sequence ID" value="KFO18683.1"/>
    <property type="molecule type" value="Genomic_DNA"/>
</dbReference>
<dbReference type="AlphaFoldDB" id="A0A091CMK6"/>
<name>A0A091CMK6_FUKDA</name>
<organism evidence="2 3">
    <name type="scientific">Fukomys damarensis</name>
    <name type="common">Damaraland mole rat</name>
    <name type="synonym">Cryptomys damarensis</name>
    <dbReference type="NCBI Taxonomy" id="885580"/>
    <lineage>
        <taxon>Eukaryota</taxon>
        <taxon>Metazoa</taxon>
        <taxon>Chordata</taxon>
        <taxon>Craniata</taxon>
        <taxon>Vertebrata</taxon>
        <taxon>Euteleostomi</taxon>
        <taxon>Mammalia</taxon>
        <taxon>Eutheria</taxon>
        <taxon>Euarchontoglires</taxon>
        <taxon>Glires</taxon>
        <taxon>Rodentia</taxon>
        <taxon>Hystricomorpha</taxon>
        <taxon>Bathyergidae</taxon>
        <taxon>Fukomys</taxon>
    </lineage>
</organism>
<reference evidence="2 3" key="1">
    <citation type="submission" date="2013-11" db="EMBL/GenBank/DDBJ databases">
        <title>The Damaraland mole rat (Fukomys damarensis) genome and evolution of African mole rats.</title>
        <authorList>
            <person name="Gladyshev V.N."/>
            <person name="Fang X."/>
        </authorList>
    </citation>
    <scope>NUCLEOTIDE SEQUENCE [LARGE SCALE GENOMIC DNA]</scope>
    <source>
        <tissue evidence="2">Liver</tissue>
    </source>
</reference>
<feature type="region of interest" description="Disordered" evidence="1">
    <location>
        <begin position="1"/>
        <end position="48"/>
    </location>
</feature>